<dbReference type="EMBL" id="JPKY01000096">
    <property type="protein sequence ID" value="KFH42361.1"/>
    <property type="molecule type" value="Genomic_DNA"/>
</dbReference>
<reference evidence="2" key="1">
    <citation type="journal article" date="2014" name="Genome Announc.">
        <title>Genome sequence and annotation of Acremonium chrysogenum, producer of the beta-lactam antibiotic cephalosporin C.</title>
        <authorList>
            <person name="Terfehr D."/>
            <person name="Dahlmann T.A."/>
            <person name="Specht T."/>
            <person name="Zadra I."/>
            <person name="Kuernsteiner H."/>
            <person name="Kueck U."/>
        </authorList>
    </citation>
    <scope>NUCLEOTIDE SEQUENCE [LARGE SCALE GENOMIC DNA]</scope>
    <source>
        <strain evidence="2">ATCC 11550 / CBS 779.69 / DSM 880 / IAM 14645 / JCM 23072 / IMI 49137</strain>
    </source>
</reference>
<sequence>MIFSSDTVTDVTRAQSISGVKEANPIPTVPRTVMTAHAVYLGVPATRNALRTDPRCLQACLVM</sequence>
<dbReference type="AlphaFoldDB" id="A0A086SZ29"/>
<dbReference type="HOGENOM" id="CLU_2885238_0_0_1"/>
<name>A0A086SZ29_HAPC1</name>
<keyword evidence="2" id="KW-1185">Reference proteome</keyword>
<accession>A0A086SZ29</accession>
<protein>
    <submittedName>
        <fullName evidence="1">Uncharacterized protein</fullName>
    </submittedName>
</protein>
<organism evidence="1 2">
    <name type="scientific">Hapsidospora chrysogenum (strain ATCC 11550 / CBS 779.69 / DSM 880 / IAM 14645 / JCM 23072 / IMI 49137)</name>
    <name type="common">Acremonium chrysogenum</name>
    <dbReference type="NCBI Taxonomy" id="857340"/>
    <lineage>
        <taxon>Eukaryota</taxon>
        <taxon>Fungi</taxon>
        <taxon>Dikarya</taxon>
        <taxon>Ascomycota</taxon>
        <taxon>Pezizomycotina</taxon>
        <taxon>Sordariomycetes</taxon>
        <taxon>Hypocreomycetidae</taxon>
        <taxon>Hypocreales</taxon>
        <taxon>Bionectriaceae</taxon>
        <taxon>Hapsidospora</taxon>
    </lineage>
</organism>
<proteinExistence type="predicted"/>
<comment type="caution">
    <text evidence="1">The sequence shown here is derived from an EMBL/GenBank/DDBJ whole genome shotgun (WGS) entry which is preliminary data.</text>
</comment>
<dbReference type="Proteomes" id="UP000029964">
    <property type="component" value="Unassembled WGS sequence"/>
</dbReference>
<evidence type="ECO:0000313" key="1">
    <source>
        <dbReference type="EMBL" id="KFH42361.1"/>
    </source>
</evidence>
<gene>
    <name evidence="1" type="ORF">ACRE_068980</name>
</gene>
<evidence type="ECO:0000313" key="2">
    <source>
        <dbReference type="Proteomes" id="UP000029964"/>
    </source>
</evidence>